<evidence type="ECO:0000313" key="17">
    <source>
        <dbReference type="EMBL" id="ASM76872.1"/>
    </source>
</evidence>
<reference evidence="17 18" key="1">
    <citation type="submission" date="2017-07" db="EMBL/GenBank/DDBJ databases">
        <title>Complete Genome Sequence of the cosmetic ferment Vitreoscilla filiformis (ATCC15551).</title>
        <authorList>
            <person name="Contreras S."/>
            <person name="Sagory-Zalkind P."/>
            <person name="Blanquart H."/>
            <person name="Iltis A."/>
            <person name="Morand S.C."/>
        </authorList>
    </citation>
    <scope>NUCLEOTIDE SEQUENCE [LARGE SCALE GENOMIC DNA]</scope>
    <source>
        <strain evidence="17 18">ATCC 15551</strain>
    </source>
</reference>
<dbReference type="HAMAP" id="MF_00062">
    <property type="entry name" value="Sulf_adenylyltr_sub1"/>
    <property type="match status" value="1"/>
</dbReference>
<evidence type="ECO:0000256" key="11">
    <source>
        <dbReference type="ARBA" id="ARBA00023134"/>
    </source>
</evidence>
<comment type="function">
    <text evidence="14">With CysD forms the ATP sulfurylase (ATPS) that catalyzes the adenylation of sulfate producing adenosine 5'-phosphosulfate (APS) and diphosphate, the first enzymatic step in sulfur assimilation pathway. APS synthesis involves the formation of a high-energy phosphoric-sulfuric acid anhydride bond driven by GTP hydrolysis by CysN coupled to ATP hydrolysis by CysD.</text>
</comment>
<dbReference type="NCBIfam" id="TIGR00455">
    <property type="entry name" value="apsK"/>
    <property type="match status" value="1"/>
</dbReference>
<dbReference type="PROSITE" id="PS51722">
    <property type="entry name" value="G_TR_2"/>
    <property type="match status" value="1"/>
</dbReference>
<dbReference type="Pfam" id="PF00009">
    <property type="entry name" value="GTP_EFTU"/>
    <property type="match status" value="1"/>
</dbReference>
<keyword evidence="12" id="KW-0511">Multifunctional enzyme</keyword>
<feature type="binding site" evidence="14">
    <location>
        <begin position="165"/>
        <end position="168"/>
    </location>
    <ligand>
        <name>GTP</name>
        <dbReference type="ChEBI" id="CHEBI:37565"/>
    </ligand>
</feature>
<protein>
    <recommendedName>
        <fullName evidence="14 15">Multifunctional fusion protein</fullName>
    </recommendedName>
    <domain>
        <recommendedName>
            <fullName evidence="14">Sulfate adenylyltransferase subunit 1</fullName>
            <ecNumber evidence="14">2.7.7.4</ecNumber>
        </recommendedName>
        <alternativeName>
            <fullName evidence="14">ATP-sulfurylase large subunit</fullName>
        </alternativeName>
        <alternativeName>
            <fullName evidence="14">Sulfate adenylate transferase</fullName>
            <shortName evidence="14">SAT</shortName>
        </alternativeName>
    </domain>
    <domain>
        <recommendedName>
            <fullName evidence="15">Adenylyl-sulfate kinase</fullName>
            <ecNumber evidence="15">2.7.1.25</ecNumber>
        </recommendedName>
        <alternativeName>
            <fullName evidence="15">APS kinase</fullName>
        </alternativeName>
        <alternativeName>
            <fullName evidence="15">ATP adenosine-5'-phosphosulfate 3'-phosphotransferase</fullName>
        </alternativeName>
        <alternativeName>
            <fullName evidence="15">Adenosine-5'-phosphosulfate kinase</fullName>
        </alternativeName>
    </domain>
</protein>
<dbReference type="GO" id="GO:0004781">
    <property type="term" value="F:sulfate adenylyltransferase (ATP) activity"/>
    <property type="evidence" value="ECO:0007669"/>
    <property type="project" value="UniProtKB-UniRule"/>
</dbReference>
<evidence type="ECO:0000256" key="8">
    <source>
        <dbReference type="ARBA" id="ARBA00022741"/>
    </source>
</evidence>
<comment type="similarity">
    <text evidence="14">Belongs to the TRAFAC class translation factor GTPase superfamily. Classic translation factor GTPase family. CysN/NodQ subfamily.</text>
</comment>
<dbReference type="SUPFAM" id="SSF50447">
    <property type="entry name" value="Translation proteins"/>
    <property type="match status" value="1"/>
</dbReference>
<dbReference type="PANTHER" id="PTHR23115">
    <property type="entry name" value="TRANSLATION FACTOR"/>
    <property type="match status" value="1"/>
</dbReference>
<dbReference type="Pfam" id="PF22594">
    <property type="entry name" value="GTP-eEF1A_C"/>
    <property type="match status" value="1"/>
</dbReference>
<dbReference type="NCBIfam" id="NF003013">
    <property type="entry name" value="PRK03846.1"/>
    <property type="match status" value="1"/>
</dbReference>
<comment type="catalytic activity">
    <reaction evidence="1 15">
        <text>adenosine 5'-phosphosulfate + ATP = 3'-phosphoadenylyl sulfate + ADP + H(+)</text>
        <dbReference type="Rhea" id="RHEA:24152"/>
        <dbReference type="ChEBI" id="CHEBI:15378"/>
        <dbReference type="ChEBI" id="CHEBI:30616"/>
        <dbReference type="ChEBI" id="CHEBI:58243"/>
        <dbReference type="ChEBI" id="CHEBI:58339"/>
        <dbReference type="ChEBI" id="CHEBI:456216"/>
        <dbReference type="EC" id="2.7.1.25"/>
    </reaction>
</comment>
<keyword evidence="8 14" id="KW-0547">Nucleotide-binding</keyword>
<dbReference type="Gene3D" id="2.40.30.10">
    <property type="entry name" value="Translation factors"/>
    <property type="match status" value="2"/>
</dbReference>
<dbReference type="GO" id="GO:0003924">
    <property type="term" value="F:GTPase activity"/>
    <property type="evidence" value="ECO:0007669"/>
    <property type="project" value="InterPro"/>
</dbReference>
<dbReference type="SUPFAM" id="SSF50465">
    <property type="entry name" value="EF-Tu/eEF-1alpha/eIF2-gamma C-terminal domain"/>
    <property type="match status" value="1"/>
</dbReference>
<evidence type="ECO:0000256" key="1">
    <source>
        <dbReference type="ARBA" id="ARBA00001823"/>
    </source>
</evidence>
<dbReference type="PROSITE" id="PS00301">
    <property type="entry name" value="G_TR_1"/>
    <property type="match status" value="1"/>
</dbReference>
<keyword evidence="10 14" id="KW-0067">ATP-binding</keyword>
<dbReference type="RefSeq" id="WP_089416103.1">
    <property type="nucleotide sequence ID" value="NZ_CP022423.1"/>
</dbReference>
<evidence type="ECO:0000256" key="14">
    <source>
        <dbReference type="HAMAP-Rule" id="MF_00062"/>
    </source>
</evidence>
<dbReference type="Pfam" id="PF01583">
    <property type="entry name" value="APS_kinase"/>
    <property type="match status" value="1"/>
</dbReference>
<dbReference type="InterPro" id="IPR009000">
    <property type="entry name" value="Transl_B-barrel_sf"/>
</dbReference>
<evidence type="ECO:0000256" key="15">
    <source>
        <dbReference type="HAMAP-Rule" id="MF_00065"/>
    </source>
</evidence>
<evidence type="ECO:0000256" key="7">
    <source>
        <dbReference type="ARBA" id="ARBA00022695"/>
    </source>
</evidence>
<dbReference type="NCBIfam" id="NF004035">
    <property type="entry name" value="PRK05506.1"/>
    <property type="match status" value="1"/>
</dbReference>
<dbReference type="Proteomes" id="UP000199729">
    <property type="component" value="Chromosome"/>
</dbReference>
<dbReference type="AlphaFoldDB" id="A0A221KCW9"/>
<evidence type="ECO:0000256" key="5">
    <source>
        <dbReference type="ARBA" id="ARBA00022458"/>
    </source>
</evidence>
<dbReference type="InterPro" id="IPR054696">
    <property type="entry name" value="GTP-eEF1A_C"/>
</dbReference>
<keyword evidence="18" id="KW-1185">Reference proteome</keyword>
<dbReference type="Gene3D" id="3.40.50.300">
    <property type="entry name" value="P-loop containing nucleotide triphosphate hydrolases"/>
    <property type="match status" value="2"/>
</dbReference>
<gene>
    <name evidence="14" type="primary">cysN</name>
    <name evidence="15" type="synonym">cysC</name>
    <name evidence="17" type="ORF">VITFI_CDS1094</name>
</gene>
<dbReference type="NCBIfam" id="TIGR02034">
    <property type="entry name" value="CysN"/>
    <property type="match status" value="1"/>
</dbReference>
<dbReference type="GO" id="GO:0000103">
    <property type="term" value="P:sulfate assimilation"/>
    <property type="evidence" value="ECO:0007669"/>
    <property type="project" value="UniProtKB-UniRule"/>
</dbReference>
<evidence type="ECO:0000313" key="18">
    <source>
        <dbReference type="Proteomes" id="UP000199729"/>
    </source>
</evidence>
<dbReference type="CDD" id="cd04095">
    <property type="entry name" value="CysN_NoDQ_III"/>
    <property type="match status" value="1"/>
</dbReference>
<dbReference type="GO" id="GO:0005524">
    <property type="term" value="F:ATP binding"/>
    <property type="evidence" value="ECO:0007669"/>
    <property type="project" value="UniProtKB-UniRule"/>
</dbReference>
<evidence type="ECO:0000256" key="2">
    <source>
        <dbReference type="ARBA" id="ARBA00002357"/>
    </source>
</evidence>
<feature type="binding site" evidence="14">
    <location>
        <begin position="110"/>
        <end position="114"/>
    </location>
    <ligand>
        <name>GTP</name>
        <dbReference type="ChEBI" id="CHEBI:37565"/>
    </ligand>
</feature>
<sequence>MAHVSDLISTDIEQYLKQHEKKSLLRFITCGSVDDGKSTVIGRLLYESKMLFEDQLAAIENDSKKWGTQGGDIDFALLVDGLAAEREQGITIDVAYRFFSTDRRKFIVADTPGHEQYTRNMITGASTADVAVILIDSRKGVLTQTRRHSYLVSLIGIRKVVLAINKMDLVNYSHDVFNKIDAEYREFAKQIGLNDITSIPLSGLKGDNMISPSVNTPWYHGPTLMGFLETCEIDETRLQSQPFRLPVQWVNRPNLDFRGFCGQIASGVIKPGDRIRAQPSGRESKVARIVTVHGDQPMAVAGQSVTLTLEDEIDISRGDVISIAESPAEVADQFEATIVWMTDEHMLPGRPYLLKIGTQTVTATITEPKYKVNVNTMEHLAAKQLDMNEIGVVNLALDRPIAFDAYNVNRDTGGFILINRLTNNTVGAGMMHFALRRSHNIHMQHVDVDKDARAAAKGQKPCVLWFTGLSGAGKSTIANLVEKKLHAMGRHTYLLDGDNVRHGLNKDLGFTEADRVENIRRVAEVARLMADAGLIVLTAFISPFRSERAMARSLMADGEFVEIHVDTPLEVAEDRDVKGLYKKARRGEIANFTGITSPYEAPEAPELRVATTVASPEQVADQVIAKLRDLGMID</sequence>
<dbReference type="UniPathway" id="UPA00140">
    <property type="reaction ID" value="UER00204"/>
</dbReference>
<dbReference type="GO" id="GO:0004020">
    <property type="term" value="F:adenylylsulfate kinase activity"/>
    <property type="evidence" value="ECO:0007669"/>
    <property type="project" value="UniProtKB-UniRule"/>
</dbReference>
<dbReference type="InterPro" id="IPR044139">
    <property type="entry name" value="CysN_NoDQ_III"/>
</dbReference>
<dbReference type="GO" id="GO:0070814">
    <property type="term" value="P:hydrogen sulfide biosynthetic process"/>
    <property type="evidence" value="ECO:0007669"/>
    <property type="project" value="UniProtKB-UniRule"/>
</dbReference>
<comment type="pathway">
    <text evidence="15">Sulfur metabolism; hydrogen sulfide biosynthesis; sulfite from sulfate: step 2/3.</text>
</comment>
<dbReference type="InterPro" id="IPR031157">
    <property type="entry name" value="G_TR_CS"/>
</dbReference>
<evidence type="ECO:0000256" key="3">
    <source>
        <dbReference type="ARBA" id="ARBA00005438"/>
    </source>
</evidence>
<keyword evidence="5" id="KW-0536">Nodulation</keyword>
<dbReference type="EC" id="2.7.1.25" evidence="15"/>
<dbReference type="PRINTS" id="PR00315">
    <property type="entry name" value="ELONGATNFCT"/>
</dbReference>
<proteinExistence type="inferred from homology"/>
<accession>A0A221KCW9</accession>
<dbReference type="NCBIfam" id="NF003478">
    <property type="entry name" value="PRK05124.1"/>
    <property type="match status" value="1"/>
</dbReference>
<dbReference type="FunFam" id="3.40.50.300:FF:000212">
    <property type="entry name" value="Adenylyl-sulfate kinase"/>
    <property type="match status" value="1"/>
</dbReference>
<dbReference type="InterPro" id="IPR000795">
    <property type="entry name" value="T_Tr_GTP-bd_dom"/>
</dbReference>
<comment type="similarity">
    <text evidence="15">Belongs to the APS kinase family.</text>
</comment>
<evidence type="ECO:0000256" key="12">
    <source>
        <dbReference type="ARBA" id="ARBA00023268"/>
    </source>
</evidence>
<dbReference type="InterPro" id="IPR050100">
    <property type="entry name" value="TRAFAC_GTPase_members"/>
</dbReference>
<dbReference type="HAMAP" id="MF_00065">
    <property type="entry name" value="Adenylyl_sulf_kinase"/>
    <property type="match status" value="1"/>
</dbReference>
<comment type="catalytic activity">
    <reaction evidence="13 14">
        <text>sulfate + ATP + H(+) = adenosine 5'-phosphosulfate + diphosphate</text>
        <dbReference type="Rhea" id="RHEA:18133"/>
        <dbReference type="ChEBI" id="CHEBI:15378"/>
        <dbReference type="ChEBI" id="CHEBI:16189"/>
        <dbReference type="ChEBI" id="CHEBI:30616"/>
        <dbReference type="ChEBI" id="CHEBI:33019"/>
        <dbReference type="ChEBI" id="CHEBI:58243"/>
        <dbReference type="EC" id="2.7.7.4"/>
    </reaction>
</comment>
<dbReference type="CDD" id="cd03695">
    <property type="entry name" value="CysN_NodQ_II"/>
    <property type="match status" value="1"/>
</dbReference>
<dbReference type="CDD" id="cd04166">
    <property type="entry name" value="CysN_ATPS"/>
    <property type="match status" value="1"/>
</dbReference>
<dbReference type="OrthoDB" id="9804504at2"/>
<comment type="similarity">
    <text evidence="4">In the N-terminal section; belongs to the TRAFAC class translation factor GTPase superfamily. Classic translation factor GTPase family. CysN/NodQ subfamily.</text>
</comment>
<comment type="function">
    <text evidence="15">Catalyzes the synthesis of activated sulfate.</text>
</comment>
<dbReference type="EMBL" id="CP022423">
    <property type="protein sequence ID" value="ASM76872.1"/>
    <property type="molecule type" value="Genomic_DNA"/>
</dbReference>
<evidence type="ECO:0000256" key="9">
    <source>
        <dbReference type="ARBA" id="ARBA00022777"/>
    </source>
</evidence>
<evidence type="ECO:0000256" key="6">
    <source>
        <dbReference type="ARBA" id="ARBA00022679"/>
    </source>
</evidence>
<dbReference type="InterPro" id="IPR027417">
    <property type="entry name" value="P-loop_NTPase"/>
</dbReference>
<dbReference type="InterPro" id="IPR011779">
    <property type="entry name" value="SO4_adenylTrfase_lsu"/>
</dbReference>
<keyword evidence="7 14" id="KW-0548">Nucleotidyltransferase</keyword>
<dbReference type="InterPro" id="IPR009001">
    <property type="entry name" value="Transl_elong_EF1A/Init_IF2_C"/>
</dbReference>
<dbReference type="InterPro" id="IPR002891">
    <property type="entry name" value="APS"/>
</dbReference>
<name>A0A221KCW9_VITFI</name>
<comment type="function">
    <text evidence="2">APS kinase catalyzes the synthesis of activated sulfate.</text>
</comment>
<keyword evidence="15" id="KW-0597">Phosphoprotein</keyword>
<evidence type="ECO:0000256" key="4">
    <source>
        <dbReference type="ARBA" id="ARBA00007237"/>
    </source>
</evidence>
<dbReference type="InterPro" id="IPR044138">
    <property type="entry name" value="CysN_II"/>
</dbReference>
<organism evidence="17 18">
    <name type="scientific">Vitreoscilla filiformis</name>
    <dbReference type="NCBI Taxonomy" id="63"/>
    <lineage>
        <taxon>Bacteria</taxon>
        <taxon>Pseudomonadati</taxon>
        <taxon>Pseudomonadota</taxon>
        <taxon>Betaproteobacteria</taxon>
        <taxon>Neisseriales</taxon>
        <taxon>Neisseriaceae</taxon>
        <taxon>Vitreoscilla</taxon>
    </lineage>
</organism>
<dbReference type="KEGG" id="vff:VITFI_CDS1094"/>
<evidence type="ECO:0000256" key="13">
    <source>
        <dbReference type="ARBA" id="ARBA00049370"/>
    </source>
</evidence>
<feature type="binding site" evidence="14">
    <location>
        <begin position="31"/>
        <end position="38"/>
    </location>
    <ligand>
        <name>GTP</name>
        <dbReference type="ChEBI" id="CHEBI:37565"/>
    </ligand>
</feature>
<keyword evidence="11 14" id="KW-0342">GTP-binding</keyword>
<comment type="pathway">
    <text evidence="14">Sulfur metabolism; hydrogen sulfide biosynthesis; sulfite from sulfate: step 1/3.</text>
</comment>
<evidence type="ECO:0000256" key="10">
    <source>
        <dbReference type="ARBA" id="ARBA00022840"/>
    </source>
</evidence>
<dbReference type="InterPro" id="IPR059117">
    <property type="entry name" value="APS_kinase_dom"/>
</dbReference>
<comment type="subunit">
    <text evidence="14">Heterodimer composed of CysD, the smaller subunit, and CysN.</text>
</comment>
<dbReference type="GO" id="GO:0005525">
    <property type="term" value="F:GTP binding"/>
    <property type="evidence" value="ECO:0007669"/>
    <property type="project" value="UniProtKB-UniRule"/>
</dbReference>
<feature type="active site" description="Phosphoserine intermediate" evidence="15">
    <location>
        <position position="542"/>
    </location>
</feature>
<dbReference type="CDD" id="cd02027">
    <property type="entry name" value="APSK"/>
    <property type="match status" value="1"/>
</dbReference>
<keyword evidence="6 14" id="KW-0808">Transferase</keyword>
<dbReference type="FunFam" id="3.40.50.300:FF:000119">
    <property type="entry name" value="Sulfate adenylyltransferase subunit 1"/>
    <property type="match status" value="1"/>
</dbReference>
<dbReference type="InterPro" id="IPR041757">
    <property type="entry name" value="CysN_GTP-bd"/>
</dbReference>
<feature type="binding site" evidence="15">
    <location>
        <begin position="468"/>
        <end position="475"/>
    </location>
    <ligand>
        <name>ATP</name>
        <dbReference type="ChEBI" id="CHEBI:30616"/>
    </ligand>
</feature>
<dbReference type="EC" id="2.7.7.4" evidence="14"/>
<comment type="similarity">
    <text evidence="3">In the C-terminal section; belongs to the APS kinase family.</text>
</comment>
<evidence type="ECO:0000259" key="16">
    <source>
        <dbReference type="PROSITE" id="PS51722"/>
    </source>
</evidence>
<feature type="domain" description="Tr-type G" evidence="16">
    <location>
        <begin position="22"/>
        <end position="239"/>
    </location>
</feature>
<dbReference type="SUPFAM" id="SSF52540">
    <property type="entry name" value="P-loop containing nucleoside triphosphate hydrolases"/>
    <property type="match status" value="2"/>
</dbReference>
<keyword evidence="9 15" id="KW-0418">Kinase</keyword>